<evidence type="ECO:0000313" key="2">
    <source>
        <dbReference type="Proteomes" id="UP001476282"/>
    </source>
</evidence>
<sequence length="78" mass="8369">MLWLSKLLNPTVIAIRDGRCRLAKGLVKSRTLHQVDGVLAEFGVARGTIAVDGTGRVKFSASVPTGCHQRLRNLIAGT</sequence>
<dbReference type="RefSeq" id="WP_353565865.1">
    <property type="nucleotide sequence ID" value="NZ_BAABRI010000004.1"/>
</dbReference>
<proteinExistence type="predicted"/>
<evidence type="ECO:0008006" key="3">
    <source>
        <dbReference type="Google" id="ProtNLM"/>
    </source>
</evidence>
<reference evidence="1 2" key="1">
    <citation type="submission" date="2024-02" db="EMBL/GenBank/DDBJ databases">
        <title>Haloferula sargassicola NBRC 104335.</title>
        <authorList>
            <person name="Ichikawa N."/>
            <person name="Katano-Makiyama Y."/>
            <person name="Hidaka K."/>
        </authorList>
    </citation>
    <scope>NUCLEOTIDE SEQUENCE [LARGE SCALE GENOMIC DNA]</scope>
    <source>
        <strain evidence="1 2">NBRC 104335</strain>
    </source>
</reference>
<comment type="caution">
    <text evidence="1">The sequence shown here is derived from an EMBL/GenBank/DDBJ whole genome shotgun (WGS) entry which is preliminary data.</text>
</comment>
<accession>A0ABP9UJL5</accession>
<dbReference type="EMBL" id="BAABRI010000004">
    <property type="protein sequence ID" value="GAA5481715.1"/>
    <property type="molecule type" value="Genomic_DNA"/>
</dbReference>
<keyword evidence="2" id="KW-1185">Reference proteome</keyword>
<evidence type="ECO:0000313" key="1">
    <source>
        <dbReference type="EMBL" id="GAA5481715.1"/>
    </source>
</evidence>
<protein>
    <recommendedName>
        <fullName evidence="3">DUF304 domain-containing protein</fullName>
    </recommendedName>
</protein>
<organism evidence="1 2">
    <name type="scientific">Haloferula sargassicola</name>
    <dbReference type="NCBI Taxonomy" id="490096"/>
    <lineage>
        <taxon>Bacteria</taxon>
        <taxon>Pseudomonadati</taxon>
        <taxon>Verrucomicrobiota</taxon>
        <taxon>Verrucomicrobiia</taxon>
        <taxon>Verrucomicrobiales</taxon>
        <taxon>Verrucomicrobiaceae</taxon>
        <taxon>Haloferula</taxon>
    </lineage>
</organism>
<gene>
    <name evidence="1" type="ORF">Hsar01_00926</name>
</gene>
<name>A0ABP9UJL5_9BACT</name>
<dbReference type="Proteomes" id="UP001476282">
    <property type="component" value="Unassembled WGS sequence"/>
</dbReference>